<dbReference type="GO" id="GO:0006354">
    <property type="term" value="P:DNA-templated transcription elongation"/>
    <property type="evidence" value="ECO:0007669"/>
    <property type="project" value="TreeGrafter"/>
</dbReference>
<dbReference type="InterPro" id="IPR022691">
    <property type="entry name" value="Tscrpt_elong_fac_GreA/B_N"/>
</dbReference>
<dbReference type="InterPro" id="IPR018151">
    <property type="entry name" value="TF_GreA/GreB_CS"/>
</dbReference>
<dbReference type="PANTHER" id="PTHR30437">
    <property type="entry name" value="TRANSCRIPTION ELONGATION FACTOR GREA"/>
    <property type="match status" value="1"/>
</dbReference>
<dbReference type="SUPFAM" id="SSF46557">
    <property type="entry name" value="GreA transcript cleavage protein, N-terminal domain"/>
    <property type="match status" value="1"/>
</dbReference>
<organism evidence="7">
    <name type="scientific">marine metagenome</name>
    <dbReference type="NCBI Taxonomy" id="408172"/>
    <lineage>
        <taxon>unclassified sequences</taxon>
        <taxon>metagenomes</taxon>
        <taxon>ecological metagenomes</taxon>
    </lineage>
</organism>
<feature type="domain" description="Transcription elongation factor GreA/GreB N-terminal" evidence="6">
    <location>
        <begin position="7"/>
        <end position="67"/>
    </location>
</feature>
<protein>
    <recommendedName>
        <fullName evidence="8">Transcript cleavage factor GreA</fullName>
    </recommendedName>
</protein>
<dbReference type="GO" id="GO:0070063">
    <property type="term" value="F:RNA polymerase binding"/>
    <property type="evidence" value="ECO:0007669"/>
    <property type="project" value="InterPro"/>
</dbReference>
<name>A0A381MYQ7_9ZZZZ</name>
<dbReference type="GO" id="GO:0032784">
    <property type="term" value="P:regulation of DNA-templated transcription elongation"/>
    <property type="evidence" value="ECO:0007669"/>
    <property type="project" value="InterPro"/>
</dbReference>
<dbReference type="SUPFAM" id="SSF54534">
    <property type="entry name" value="FKBP-like"/>
    <property type="match status" value="1"/>
</dbReference>
<evidence type="ECO:0000259" key="6">
    <source>
        <dbReference type="Pfam" id="PF03449"/>
    </source>
</evidence>
<evidence type="ECO:0000259" key="5">
    <source>
        <dbReference type="Pfam" id="PF01272"/>
    </source>
</evidence>
<dbReference type="PANTHER" id="PTHR30437:SF4">
    <property type="entry name" value="TRANSCRIPTION ELONGATION FACTOR GREA"/>
    <property type="match status" value="1"/>
</dbReference>
<keyword evidence="2" id="KW-0805">Transcription regulation</keyword>
<dbReference type="InterPro" id="IPR001437">
    <property type="entry name" value="Tscrpt_elong_fac_GreA/B_C"/>
</dbReference>
<dbReference type="GO" id="GO:0003677">
    <property type="term" value="F:DNA binding"/>
    <property type="evidence" value="ECO:0007669"/>
    <property type="project" value="UniProtKB-KW"/>
</dbReference>
<feature type="domain" description="Transcription elongation factor GreA/GreB C-terminal" evidence="5">
    <location>
        <begin position="77"/>
        <end position="151"/>
    </location>
</feature>
<reference evidence="7" key="1">
    <citation type="submission" date="2018-05" db="EMBL/GenBank/DDBJ databases">
        <authorList>
            <person name="Lanie J.A."/>
            <person name="Ng W.-L."/>
            <person name="Kazmierczak K.M."/>
            <person name="Andrzejewski T.M."/>
            <person name="Davidsen T.M."/>
            <person name="Wayne K.J."/>
            <person name="Tettelin H."/>
            <person name="Glass J.I."/>
            <person name="Rusch D."/>
            <person name="Podicherti R."/>
            <person name="Tsui H.-C.T."/>
            <person name="Winkler M.E."/>
        </authorList>
    </citation>
    <scope>NUCLEOTIDE SEQUENCE</scope>
</reference>
<dbReference type="InterPro" id="IPR036805">
    <property type="entry name" value="Tscrpt_elong_fac_GreA/B_N_sf"/>
</dbReference>
<dbReference type="PIRSF" id="PIRSF006092">
    <property type="entry name" value="GreA_GreB"/>
    <property type="match status" value="1"/>
</dbReference>
<dbReference type="PROSITE" id="PS00830">
    <property type="entry name" value="GREAB_2"/>
    <property type="match status" value="1"/>
</dbReference>
<dbReference type="Gene3D" id="3.10.50.30">
    <property type="entry name" value="Transcription elongation factor, GreA/GreB, C-terminal domain"/>
    <property type="match status" value="1"/>
</dbReference>
<evidence type="ECO:0008006" key="8">
    <source>
        <dbReference type="Google" id="ProtNLM"/>
    </source>
</evidence>
<dbReference type="InterPro" id="IPR036953">
    <property type="entry name" value="GreA/GreB_C_sf"/>
</dbReference>
<evidence type="ECO:0000256" key="4">
    <source>
        <dbReference type="ARBA" id="ARBA00023163"/>
    </source>
</evidence>
<comment type="similarity">
    <text evidence="1">Belongs to the GreA/GreB family.</text>
</comment>
<evidence type="ECO:0000256" key="3">
    <source>
        <dbReference type="ARBA" id="ARBA00023125"/>
    </source>
</evidence>
<dbReference type="Pfam" id="PF03449">
    <property type="entry name" value="GreA_GreB_N"/>
    <property type="match status" value="1"/>
</dbReference>
<evidence type="ECO:0000256" key="2">
    <source>
        <dbReference type="ARBA" id="ARBA00023015"/>
    </source>
</evidence>
<dbReference type="FunFam" id="1.10.287.180:FF:000001">
    <property type="entry name" value="Transcription elongation factor GreA"/>
    <property type="match status" value="1"/>
</dbReference>
<dbReference type="Pfam" id="PF01272">
    <property type="entry name" value="GreA_GreB"/>
    <property type="match status" value="1"/>
</dbReference>
<dbReference type="EMBL" id="UINC01000015">
    <property type="protein sequence ID" value="SUZ47427.1"/>
    <property type="molecule type" value="Genomic_DNA"/>
</dbReference>
<keyword evidence="4" id="KW-0804">Transcription</keyword>
<proteinExistence type="inferred from homology"/>
<evidence type="ECO:0000256" key="1">
    <source>
        <dbReference type="ARBA" id="ARBA00008213"/>
    </source>
</evidence>
<sequence length="165" mass="18590">MARLPILDKLDQELKDSQQELQVEIPKALKTAREHGDLSENAEFKAAKERQMFLESRVSLLQKRISDITSINLDQIPNDRSGLGSTLYLRDLNTGEEIQYHLVFPEEVNPDERKLSAASPVGRALVGKQEGDDIIIPLPDNKLEFEVLKVRTIHDYPSDEGSVLG</sequence>
<keyword evidence="3" id="KW-0238">DNA-binding</keyword>
<accession>A0A381MYQ7</accession>
<dbReference type="Gene3D" id="1.10.287.180">
    <property type="entry name" value="Transcription elongation factor, GreA/GreB, N-terminal domain"/>
    <property type="match status" value="1"/>
</dbReference>
<dbReference type="AlphaFoldDB" id="A0A381MYQ7"/>
<evidence type="ECO:0000313" key="7">
    <source>
        <dbReference type="EMBL" id="SUZ47427.1"/>
    </source>
</evidence>
<dbReference type="InterPro" id="IPR023459">
    <property type="entry name" value="Tscrpt_elong_fac_GreA/B_fam"/>
</dbReference>
<gene>
    <name evidence="7" type="ORF">METZ01_LOCUS281</name>
</gene>